<feature type="transmembrane region" description="Helical" evidence="1">
    <location>
        <begin position="239"/>
        <end position="257"/>
    </location>
</feature>
<feature type="transmembrane region" description="Helical" evidence="1">
    <location>
        <begin position="129"/>
        <end position="156"/>
    </location>
</feature>
<feature type="transmembrane region" description="Helical" evidence="1">
    <location>
        <begin position="168"/>
        <end position="188"/>
    </location>
</feature>
<feature type="transmembrane region" description="Helical" evidence="1">
    <location>
        <begin position="300"/>
        <end position="319"/>
    </location>
</feature>
<gene>
    <name evidence="2" type="ordered locus">PARA_03200</name>
</gene>
<organism evidence="2 3">
    <name type="scientific">Haemophilus parainfluenzae (strain T3T1)</name>
    <dbReference type="NCBI Taxonomy" id="862965"/>
    <lineage>
        <taxon>Bacteria</taxon>
        <taxon>Pseudomonadati</taxon>
        <taxon>Pseudomonadota</taxon>
        <taxon>Gammaproteobacteria</taxon>
        <taxon>Pasteurellales</taxon>
        <taxon>Pasteurellaceae</taxon>
        <taxon>Haemophilus</taxon>
    </lineage>
</organism>
<feature type="transmembrane region" description="Helical" evidence="1">
    <location>
        <begin position="20"/>
        <end position="37"/>
    </location>
</feature>
<name>A0AB33QJP1_HAEP3</name>
<evidence type="ECO:0000313" key="2">
    <source>
        <dbReference type="EMBL" id="CBW14427.1"/>
    </source>
</evidence>
<dbReference type="InterPro" id="IPR025291">
    <property type="entry name" value="DUF4153"/>
</dbReference>
<dbReference type="RefSeq" id="WP_014064243.1">
    <property type="nucleotide sequence ID" value="NC_015964.1"/>
</dbReference>
<evidence type="ECO:0008006" key="4">
    <source>
        <dbReference type="Google" id="ProtNLM"/>
    </source>
</evidence>
<dbReference type="EMBL" id="FQ312002">
    <property type="protein sequence ID" value="CBW14427.1"/>
    <property type="molecule type" value="Genomic_DNA"/>
</dbReference>
<keyword evidence="1" id="KW-1133">Transmembrane helix</keyword>
<feature type="transmembrane region" description="Helical" evidence="1">
    <location>
        <begin position="101"/>
        <end position="117"/>
    </location>
</feature>
<keyword evidence="1" id="KW-0812">Transmembrane</keyword>
<evidence type="ECO:0000313" key="3">
    <source>
        <dbReference type="Proteomes" id="UP000007052"/>
    </source>
</evidence>
<protein>
    <recommendedName>
        <fullName evidence="4">DUF4153 domain-containing protein</fullName>
    </recommendedName>
</protein>
<feature type="transmembrane region" description="Helical" evidence="1">
    <location>
        <begin position="209"/>
        <end position="227"/>
    </location>
</feature>
<feature type="transmembrane region" description="Helical" evidence="1">
    <location>
        <begin position="269"/>
        <end position="288"/>
    </location>
</feature>
<evidence type="ECO:0000256" key="1">
    <source>
        <dbReference type="SAM" id="Phobius"/>
    </source>
</evidence>
<keyword evidence="1" id="KW-0472">Membrane</keyword>
<dbReference type="Proteomes" id="UP000007052">
    <property type="component" value="Chromosome"/>
</dbReference>
<reference evidence="3" key="1">
    <citation type="submission" date="2010-07" db="EMBL/GenBank/DDBJ databases">
        <title>The genome sequence of Haemophilus parainfluenzae T3T1.</title>
        <authorList>
            <person name="Crook D."/>
            <person name="Hood D."/>
            <person name="Moxon R."/>
            <person name="Parkhill J."/>
            <person name="Aslett M."/>
            <person name="Bentley S.D."/>
        </authorList>
    </citation>
    <scope>NUCLEOTIDE SEQUENCE [LARGE SCALE GENOMIC DNA]</scope>
    <source>
        <strain evidence="3">T3T1</strain>
    </source>
</reference>
<dbReference type="Pfam" id="PF13687">
    <property type="entry name" value="DUF4153"/>
    <property type="match status" value="1"/>
</dbReference>
<feature type="transmembrane region" description="Helical" evidence="1">
    <location>
        <begin position="49"/>
        <end position="66"/>
    </location>
</feature>
<proteinExistence type="predicted"/>
<dbReference type="KEGG" id="hpr:PARA_03200"/>
<feature type="transmembrane region" description="Helical" evidence="1">
    <location>
        <begin position="326"/>
        <end position="344"/>
    </location>
</feature>
<sequence length="594" mass="69644">MSVSTFFEKTKAQIKNAVSAHPIAIFLISAFAIGIWFMELEPRQGNDHLAYWVFEPMLFIFVYLSRPYSWYRFSWIVPLVALAIIGMTNDSAEFYLTSPKFWGANFIALLVLLGFPFEKNNQGFTYRNFTNLFHIGLATAVWLLVFGLVAAILFTITTLFNVEFSDSFYSHFYTSLGIFTQPLFFLVFQQRQAKSEMTLNRIFEILVNFVLAPALMIFTVLLYAYVVQIIFEGVLPKGMLANITLPYLLGGLGVYALRSICAKARWETFFKFYPYLAIVPIVLLWLAIDRRISAYAWTEQRIYLVALATAITIAYAILIVPKARQYRLISGVVMVAIFSMTWVVKPKEIAYQSQTERFEQLLTKLNLSDSSGKIRDDVDFIERLENMPKSDLKDWDELDKVSDYLLYRMEIKSYGEPPFEERKEAFKQKYGKKSEELFTFYIYGDEIRLNDESISTPENNFITKVTFEWESIDVTSYKKWIRVPTYSFYRLEPRAYMKSDESEDKQEEKQEVCFIEDHDRYCTNMDEHIHKVFKEHQLDPMKRISKTELESLSQDLLKIDGPSFTIYLSELEVRFRPESGYYYNRIYTKAIFDK</sequence>
<feature type="transmembrane region" description="Helical" evidence="1">
    <location>
        <begin position="73"/>
        <end position="89"/>
    </location>
</feature>
<accession>A0AB33QJP1</accession>
<dbReference type="AlphaFoldDB" id="A0AB33QJP1"/>